<dbReference type="NCBIfam" id="TIGR00730">
    <property type="entry name" value="Rossman fold protein, TIGR00730 family"/>
    <property type="match status" value="1"/>
</dbReference>
<dbReference type="OrthoDB" id="9801098at2"/>
<evidence type="ECO:0000256" key="2">
    <source>
        <dbReference type="ARBA" id="ARBA00006763"/>
    </source>
</evidence>
<dbReference type="EMBL" id="VDFV01000004">
    <property type="protein sequence ID" value="TNC73458.1"/>
    <property type="molecule type" value="Genomic_DNA"/>
</dbReference>
<name>A0A5C4NJ65_9RHOB</name>
<dbReference type="PANTHER" id="PTHR31223:SF70">
    <property type="entry name" value="LOG FAMILY PROTEIN YJL055W"/>
    <property type="match status" value="1"/>
</dbReference>
<keyword evidence="5" id="KW-1185">Reference proteome</keyword>
<reference evidence="4 5" key="1">
    <citation type="submission" date="2019-06" db="EMBL/GenBank/DDBJ databases">
        <authorList>
            <person name="Jiang L."/>
        </authorList>
    </citation>
    <scope>NUCLEOTIDE SEQUENCE [LARGE SCALE GENOMIC DNA]</scope>
    <source>
        <strain evidence="4 5">YIM 48858</strain>
    </source>
</reference>
<dbReference type="PANTHER" id="PTHR31223">
    <property type="entry name" value="LOG FAMILY PROTEIN YJL055W"/>
    <property type="match status" value="1"/>
</dbReference>
<keyword evidence="3" id="KW-0203">Cytokinin biosynthesis</keyword>
<comment type="similarity">
    <text evidence="2 3">Belongs to the LOG family.</text>
</comment>
<accession>A0A5C4NJ65</accession>
<dbReference type="GO" id="GO:0009691">
    <property type="term" value="P:cytokinin biosynthetic process"/>
    <property type="evidence" value="ECO:0007669"/>
    <property type="project" value="UniProtKB-UniRule"/>
</dbReference>
<evidence type="ECO:0000313" key="5">
    <source>
        <dbReference type="Proteomes" id="UP000305709"/>
    </source>
</evidence>
<evidence type="ECO:0000313" key="4">
    <source>
        <dbReference type="EMBL" id="TNC73458.1"/>
    </source>
</evidence>
<gene>
    <name evidence="4" type="ORF">FHG71_06345</name>
</gene>
<protein>
    <recommendedName>
        <fullName evidence="3">Cytokinin riboside 5'-monophosphate phosphoribohydrolase</fullName>
        <ecNumber evidence="3">3.2.2.n1</ecNumber>
    </recommendedName>
</protein>
<dbReference type="Pfam" id="PF03641">
    <property type="entry name" value="Lysine_decarbox"/>
    <property type="match status" value="1"/>
</dbReference>
<dbReference type="EC" id="3.2.2.n1" evidence="3"/>
<keyword evidence="3" id="KW-0378">Hydrolase</keyword>
<comment type="catalytic activity">
    <reaction evidence="1">
        <text>AMP + H2O = D-ribose 5-phosphate + adenine</text>
        <dbReference type="Rhea" id="RHEA:20129"/>
        <dbReference type="ChEBI" id="CHEBI:15377"/>
        <dbReference type="ChEBI" id="CHEBI:16708"/>
        <dbReference type="ChEBI" id="CHEBI:78346"/>
        <dbReference type="ChEBI" id="CHEBI:456215"/>
        <dbReference type="EC" id="3.2.2.4"/>
    </reaction>
</comment>
<dbReference type="GO" id="GO:0005829">
    <property type="term" value="C:cytosol"/>
    <property type="evidence" value="ECO:0007669"/>
    <property type="project" value="TreeGrafter"/>
</dbReference>
<dbReference type="InterPro" id="IPR005269">
    <property type="entry name" value="LOG"/>
</dbReference>
<organism evidence="4 5">
    <name type="scientific">Rubellimicrobium roseum</name>
    <dbReference type="NCBI Taxonomy" id="687525"/>
    <lineage>
        <taxon>Bacteria</taxon>
        <taxon>Pseudomonadati</taxon>
        <taxon>Pseudomonadota</taxon>
        <taxon>Alphaproteobacteria</taxon>
        <taxon>Rhodobacterales</taxon>
        <taxon>Roseobacteraceae</taxon>
        <taxon>Rubellimicrobium</taxon>
    </lineage>
</organism>
<comment type="caution">
    <text evidence="4">The sequence shown here is derived from an EMBL/GenBank/DDBJ whole genome shotgun (WGS) entry which is preliminary data.</text>
</comment>
<evidence type="ECO:0000256" key="1">
    <source>
        <dbReference type="ARBA" id="ARBA00000274"/>
    </source>
</evidence>
<dbReference type="InterPro" id="IPR031100">
    <property type="entry name" value="LOG_fam"/>
</dbReference>
<sequence length="193" mass="21036">MGSKYPCGRTGLTASVCVYCGSRDGRDPVHAAAAESTGRMLALNGWGLVYGAGDVGLMGRVARAHQEAGGRALGVIPEHLMRREIGRRDLDRFVVTETMHERKKVMFMNADAVVCLPGGAGSLDEFFEVLTWRQIGLHEKPILLLDLDGYWQPLRALLDHVVAQGFAEPSLLGFARLVPDVPALERELRAALD</sequence>
<evidence type="ECO:0000256" key="3">
    <source>
        <dbReference type="RuleBase" id="RU363015"/>
    </source>
</evidence>
<dbReference type="GO" id="GO:0008714">
    <property type="term" value="F:AMP nucleosidase activity"/>
    <property type="evidence" value="ECO:0007669"/>
    <property type="project" value="UniProtKB-EC"/>
</dbReference>
<dbReference type="SUPFAM" id="SSF102405">
    <property type="entry name" value="MCP/YpsA-like"/>
    <property type="match status" value="1"/>
</dbReference>
<proteinExistence type="inferred from homology"/>
<dbReference type="Proteomes" id="UP000305709">
    <property type="component" value="Unassembled WGS sequence"/>
</dbReference>
<dbReference type="Gene3D" id="3.40.50.450">
    <property type="match status" value="1"/>
</dbReference>
<dbReference type="AlphaFoldDB" id="A0A5C4NJ65"/>